<name>A0A9Y2ESM1_9FIRM</name>
<dbReference type="Pfam" id="PF13489">
    <property type="entry name" value="Methyltransf_23"/>
    <property type="match status" value="1"/>
</dbReference>
<evidence type="ECO:0000313" key="2">
    <source>
        <dbReference type="Proteomes" id="UP001243623"/>
    </source>
</evidence>
<dbReference type="RefSeq" id="WP_147666889.1">
    <property type="nucleotide sequence ID" value="NZ_CP120678.1"/>
</dbReference>
<dbReference type="SUPFAM" id="SSF53335">
    <property type="entry name" value="S-adenosyl-L-methionine-dependent methyltransferases"/>
    <property type="match status" value="1"/>
</dbReference>
<dbReference type="InterPro" id="IPR029063">
    <property type="entry name" value="SAM-dependent_MTases_sf"/>
</dbReference>
<gene>
    <name evidence="1" type="ORF">P3F81_01815</name>
</gene>
<dbReference type="Proteomes" id="UP001243623">
    <property type="component" value="Chromosome"/>
</dbReference>
<dbReference type="Gene3D" id="3.40.50.150">
    <property type="entry name" value="Vaccinia Virus protein VP39"/>
    <property type="match status" value="1"/>
</dbReference>
<dbReference type="PANTHER" id="PTHR43861:SF6">
    <property type="entry name" value="METHYLTRANSFERASE TYPE 11"/>
    <property type="match status" value="1"/>
</dbReference>
<protein>
    <submittedName>
        <fullName evidence="1">Class I SAM-dependent methyltransferase</fullName>
    </submittedName>
</protein>
<dbReference type="PANTHER" id="PTHR43861">
    <property type="entry name" value="TRANS-ACONITATE 2-METHYLTRANSFERASE-RELATED"/>
    <property type="match status" value="1"/>
</dbReference>
<dbReference type="AlphaFoldDB" id="A0A9Y2ESM1"/>
<dbReference type="KEGG" id="sgbi:P3F81_01815"/>
<dbReference type="CDD" id="cd02440">
    <property type="entry name" value="AdoMet_MTases"/>
    <property type="match status" value="1"/>
</dbReference>
<sequence length="287" mass="33781">MNKLTEEDFELLNTCPWHLDNDQSIDFLYKDNMGCNIVKCKKCGIVFAQKRLNKNGLKKYWDDYLSRIHVHDDELVEKRNKMYKIDFSFIQQYKKNGKVLDVGCGNGSFLDLFNEYGYKTFGVEFGREAAEKAEKKHNIYCGEFSKLDLKEKYDLIIFRGVLQYVPNSREYLDKAVSLLNDGGCIFITAQPNMDSFCFKLFKEKFTQPVTGVDFIGYTEKVLTHFFEYRNFKKVGEKYFYEETPYADIENDILIVAKAIQIKESNEKITFRAPAFWGNMMSVVYRKY</sequence>
<dbReference type="EMBL" id="CP120678">
    <property type="protein sequence ID" value="WIW71088.1"/>
    <property type="molecule type" value="Genomic_DNA"/>
</dbReference>
<dbReference type="GO" id="GO:0008168">
    <property type="term" value="F:methyltransferase activity"/>
    <property type="evidence" value="ECO:0007669"/>
    <property type="project" value="UniProtKB-KW"/>
</dbReference>
<proteinExistence type="predicted"/>
<evidence type="ECO:0000313" key="1">
    <source>
        <dbReference type="EMBL" id="WIW71088.1"/>
    </source>
</evidence>
<keyword evidence="1" id="KW-0808">Transferase</keyword>
<reference evidence="1" key="1">
    <citation type="submission" date="2023-03" db="EMBL/GenBank/DDBJ databases">
        <title>Selenobaculum gbiensis gen. nov. sp. nov., a new bacterium isolated from the gut microbiota of IBD patient.</title>
        <authorList>
            <person name="Yeo S."/>
            <person name="Park H."/>
            <person name="Huh C.S."/>
        </authorList>
    </citation>
    <scope>NUCLEOTIDE SEQUENCE</scope>
    <source>
        <strain evidence="1">ICN-92133</strain>
    </source>
</reference>
<keyword evidence="2" id="KW-1185">Reference proteome</keyword>
<accession>A0A9Y2ESM1</accession>
<organism evidence="1 2">
    <name type="scientific">Selenobaculum gibii</name>
    <dbReference type="NCBI Taxonomy" id="3054208"/>
    <lineage>
        <taxon>Bacteria</taxon>
        <taxon>Bacillati</taxon>
        <taxon>Bacillota</taxon>
        <taxon>Negativicutes</taxon>
        <taxon>Selenomonadales</taxon>
        <taxon>Selenomonadaceae</taxon>
        <taxon>Selenobaculum</taxon>
    </lineage>
</organism>
<keyword evidence="1" id="KW-0489">Methyltransferase</keyword>
<dbReference type="GO" id="GO:0032259">
    <property type="term" value="P:methylation"/>
    <property type="evidence" value="ECO:0007669"/>
    <property type="project" value="UniProtKB-KW"/>
</dbReference>